<protein>
    <submittedName>
        <fullName evidence="1">Uncharacterized protein</fullName>
    </submittedName>
</protein>
<dbReference type="Pfam" id="PF13479">
    <property type="entry name" value="AAA_24"/>
    <property type="match status" value="1"/>
</dbReference>
<comment type="caution">
    <text evidence="1">The sequence shown here is derived from an EMBL/GenBank/DDBJ whole genome shotgun (WGS) entry which is preliminary data.</text>
</comment>
<gene>
    <name evidence="1" type="ORF">LCGC14_2120790</name>
</gene>
<organism evidence="1">
    <name type="scientific">marine sediment metagenome</name>
    <dbReference type="NCBI Taxonomy" id="412755"/>
    <lineage>
        <taxon>unclassified sequences</taxon>
        <taxon>metagenomes</taxon>
        <taxon>ecological metagenomes</taxon>
    </lineage>
</organism>
<dbReference type="InterPro" id="IPR027417">
    <property type="entry name" value="P-loop_NTPase"/>
</dbReference>
<dbReference type="AlphaFoldDB" id="A0A0F9E4D0"/>
<dbReference type="SUPFAM" id="SSF52540">
    <property type="entry name" value="P-loop containing nucleoside triphosphate hydrolases"/>
    <property type="match status" value="1"/>
</dbReference>
<proteinExistence type="predicted"/>
<sequence>MTTIGKMTGVIGPPGTGKSELIARAEAWARKNKKRIAVACIPHSEKDSYPDNDIFVTKVFADIDWRPFDNKYEAKAYMALYRWLGNLTKVTDIGLVAIDTLSSVSSLAMNDALAPYNTGDPKDIEYGGAYIGHDRRINYIQSQLDRLCLAGKHVVCTFHGQMGEVEGKGKMEEKAGMRGKELTWEDQYIPSMLSKKRAKIPGWFSLWLFSSVTGVGSGARYSVSALPAEGVPAKRRKNMQLTLKPPMTEAAMPNDFSFLMEALGL</sequence>
<dbReference type="EMBL" id="LAZR01026401">
    <property type="protein sequence ID" value="KKL68859.1"/>
    <property type="molecule type" value="Genomic_DNA"/>
</dbReference>
<accession>A0A0F9E4D0</accession>
<name>A0A0F9E4D0_9ZZZZ</name>
<reference evidence="1" key="1">
    <citation type="journal article" date="2015" name="Nature">
        <title>Complex archaea that bridge the gap between prokaryotes and eukaryotes.</title>
        <authorList>
            <person name="Spang A."/>
            <person name="Saw J.H."/>
            <person name="Jorgensen S.L."/>
            <person name="Zaremba-Niedzwiedzka K."/>
            <person name="Martijn J."/>
            <person name="Lind A.E."/>
            <person name="van Eijk R."/>
            <person name="Schleper C."/>
            <person name="Guy L."/>
            <person name="Ettema T.J."/>
        </authorList>
    </citation>
    <scope>NUCLEOTIDE SEQUENCE</scope>
</reference>
<evidence type="ECO:0000313" key="1">
    <source>
        <dbReference type="EMBL" id="KKL68859.1"/>
    </source>
</evidence>